<evidence type="ECO:0000256" key="1">
    <source>
        <dbReference type="SAM" id="Coils"/>
    </source>
</evidence>
<dbReference type="SMART" id="SM00755">
    <property type="entry name" value="Grip"/>
    <property type="match status" value="1"/>
</dbReference>
<evidence type="ECO:0000259" key="3">
    <source>
        <dbReference type="PROSITE" id="PS50913"/>
    </source>
</evidence>
<gene>
    <name evidence="4" type="ORF">TR127362</name>
</gene>
<feature type="region of interest" description="Disordered" evidence="2">
    <location>
        <begin position="215"/>
        <end position="242"/>
    </location>
</feature>
<organism evidence="4">
    <name type="scientific">Schistocephalus solidus</name>
    <name type="common">Tapeworm</name>
    <dbReference type="NCBI Taxonomy" id="70667"/>
    <lineage>
        <taxon>Eukaryota</taxon>
        <taxon>Metazoa</taxon>
        <taxon>Spiralia</taxon>
        <taxon>Lophotrochozoa</taxon>
        <taxon>Platyhelminthes</taxon>
        <taxon>Cestoda</taxon>
        <taxon>Eucestoda</taxon>
        <taxon>Diphyllobothriidea</taxon>
        <taxon>Diphyllobothriidae</taxon>
        <taxon>Schistocephalus</taxon>
    </lineage>
</organism>
<dbReference type="AlphaFoldDB" id="A0A0X3NP98"/>
<feature type="compositionally biased region" description="Polar residues" evidence="2">
    <location>
        <begin position="333"/>
        <end position="353"/>
    </location>
</feature>
<feature type="compositionally biased region" description="Low complexity" evidence="2">
    <location>
        <begin position="225"/>
        <end position="239"/>
    </location>
</feature>
<evidence type="ECO:0000256" key="2">
    <source>
        <dbReference type="SAM" id="MobiDB-lite"/>
    </source>
</evidence>
<proteinExistence type="predicted"/>
<keyword evidence="1" id="KW-0175">Coiled coil</keyword>
<dbReference type="InterPro" id="IPR000237">
    <property type="entry name" value="GRIP_dom"/>
</dbReference>
<feature type="compositionally biased region" description="Basic and acidic residues" evidence="2">
    <location>
        <begin position="56"/>
        <end position="66"/>
    </location>
</feature>
<reference evidence="4" key="1">
    <citation type="submission" date="2016-01" db="EMBL/GenBank/DDBJ databases">
        <title>Reference transcriptome for the parasite Schistocephalus solidus: insights into the molecular evolution of parasitism.</title>
        <authorList>
            <person name="Hebert F.O."/>
            <person name="Grambauer S."/>
            <person name="Barber I."/>
            <person name="Landry C.R."/>
            <person name="Aubin-Horth N."/>
        </authorList>
    </citation>
    <scope>NUCLEOTIDE SEQUENCE</scope>
</reference>
<dbReference type="EMBL" id="GEEE01021760">
    <property type="protein sequence ID" value="JAP41465.1"/>
    <property type="molecule type" value="Transcribed_RNA"/>
</dbReference>
<feature type="region of interest" description="Disordered" evidence="2">
    <location>
        <begin position="46"/>
        <end position="66"/>
    </location>
</feature>
<name>A0A0X3NP98_SCHSO</name>
<feature type="coiled-coil region" evidence="1">
    <location>
        <begin position="379"/>
        <end position="446"/>
    </location>
</feature>
<protein>
    <recommendedName>
        <fullName evidence="3">GRIP domain-containing protein</fullName>
    </recommendedName>
</protein>
<accession>A0A0X3NP98</accession>
<feature type="region of interest" description="Disordered" evidence="2">
    <location>
        <begin position="333"/>
        <end position="355"/>
    </location>
</feature>
<sequence>MAEVEIFQNQASKLKRYETKLKDIIAAYKTLQAENACLQEALQKTSGQTSVANADDNSKTDPQSTEKLKKALEEVNEKCEDAEHVTSTLRQELLYKTTELKDQKRKYTELRERTAEMEAVIENYRNELDASRQKLEKSAEFHEILNERVARLSRDLAVERRAVVDLQSSLSEAQQQHELSTNHFEMRLSELTANLKTYEETHKLDQQTIMRLRSPQNVEGEPKDISPLAAISSPASDSDVISDRPSRLLHVAPNQPSSPSFDNFLDALVGAWHDFISDYSHLVPPDAESQLLARLGIDCSSVAHDACERECDALVRQLTETNSRLLSLQDSMRMRSPSQHSKQVMQSLDPSKSLNDDVCGSTEYAEQIKLLRSQNVSLLSELEATKSSIRSRLAAASENAKLKHTETVTRYEGHIAKLETEARRYREQTLDLLAEKEDEISRLRTALFLATKGEAPQMVGSAPFLSPSLNHILSEEDNARGDSKPLPDSTQNGDQVSHCGLVHCAEQYGRLSVELKRLRKAKYDLEQRIAVMETQHREEKQTLMETLRERHMTEEPRTNDNTSLAYVKNVIFNLLVGSASSLNNRKAMLKALVMALNYSKDEESALMHGVIY</sequence>
<dbReference type="PROSITE" id="PS50913">
    <property type="entry name" value="GRIP"/>
    <property type="match status" value="1"/>
</dbReference>
<feature type="domain" description="GRIP" evidence="3">
    <location>
        <begin position="557"/>
        <end position="609"/>
    </location>
</feature>
<evidence type="ECO:0000313" key="4">
    <source>
        <dbReference type="EMBL" id="JAP41465.1"/>
    </source>
</evidence>